<name>A0A812NB30_9DINO</name>
<dbReference type="AlphaFoldDB" id="A0A812NB30"/>
<feature type="compositionally biased region" description="Polar residues" evidence="1">
    <location>
        <begin position="17"/>
        <end position="27"/>
    </location>
</feature>
<organism evidence="2 3">
    <name type="scientific">Symbiodinium natans</name>
    <dbReference type="NCBI Taxonomy" id="878477"/>
    <lineage>
        <taxon>Eukaryota</taxon>
        <taxon>Sar</taxon>
        <taxon>Alveolata</taxon>
        <taxon>Dinophyceae</taxon>
        <taxon>Suessiales</taxon>
        <taxon>Symbiodiniaceae</taxon>
        <taxon>Symbiodinium</taxon>
    </lineage>
</organism>
<evidence type="ECO:0000313" key="3">
    <source>
        <dbReference type="Proteomes" id="UP000604046"/>
    </source>
</evidence>
<keyword evidence="3" id="KW-1185">Reference proteome</keyword>
<dbReference type="OrthoDB" id="426645at2759"/>
<dbReference type="Proteomes" id="UP000604046">
    <property type="component" value="Unassembled WGS sequence"/>
</dbReference>
<evidence type="ECO:0000313" key="2">
    <source>
        <dbReference type="EMBL" id="CAE7298288.1"/>
    </source>
</evidence>
<evidence type="ECO:0000256" key="1">
    <source>
        <dbReference type="SAM" id="MobiDB-lite"/>
    </source>
</evidence>
<feature type="compositionally biased region" description="Polar residues" evidence="1">
    <location>
        <begin position="68"/>
        <end position="81"/>
    </location>
</feature>
<dbReference type="EMBL" id="CAJNDS010002046">
    <property type="protein sequence ID" value="CAE7298288.1"/>
    <property type="molecule type" value="Genomic_DNA"/>
</dbReference>
<feature type="region of interest" description="Disordered" evidence="1">
    <location>
        <begin position="1"/>
        <end position="81"/>
    </location>
</feature>
<accession>A0A812NB30</accession>
<reference evidence="2" key="1">
    <citation type="submission" date="2021-02" db="EMBL/GenBank/DDBJ databases">
        <authorList>
            <person name="Dougan E. K."/>
            <person name="Rhodes N."/>
            <person name="Thang M."/>
            <person name="Chan C."/>
        </authorList>
    </citation>
    <scope>NUCLEOTIDE SEQUENCE</scope>
</reference>
<sequence length="304" mass="33928">MDSLDELKNMYGEMLPSLSTASNTPMGSETGPPNKRPAVASTRQANASKKQGGQKGSKGRGKGRDRPQQQGDRWSFEDTSAQDPAAKAMLKLMLRHEQQLMRLNQDTTLLFTFQNKPGEKENILPVLSQVSQAWKEKMESSEKPTMSLRVTVLQSICAELLDRSKKVMEQDKFKEVVMKQGWISAEGNWNFLKWNSTTESLEVVTGHGILQAELEQLVQTISKSCVHQGALYRMQATRRLAAELTGHQLTFVAEVGLRQPGAHSLHQALLRLQGVAALQLLGLRIHQPRMQIFPLAESLGQCLR</sequence>
<protein>
    <submittedName>
        <fullName evidence="2">Pol protein</fullName>
    </submittedName>
</protein>
<gene>
    <name evidence="2" type="primary">Pol</name>
    <name evidence="2" type="ORF">SNAT2548_LOCUS15703</name>
</gene>
<proteinExistence type="predicted"/>
<comment type="caution">
    <text evidence="2">The sequence shown here is derived from an EMBL/GenBank/DDBJ whole genome shotgun (WGS) entry which is preliminary data.</text>
</comment>